<evidence type="ECO:0000313" key="2">
    <source>
        <dbReference type="EMBL" id="MBJ7610061.1"/>
    </source>
</evidence>
<proteinExistence type="predicted"/>
<dbReference type="Pfam" id="PF04542">
    <property type="entry name" value="Sigma70_r2"/>
    <property type="match status" value="1"/>
</dbReference>
<evidence type="ECO:0000313" key="3">
    <source>
        <dbReference type="Proteomes" id="UP000614410"/>
    </source>
</evidence>
<gene>
    <name evidence="2" type="ORF">JF887_11620</name>
</gene>
<dbReference type="Proteomes" id="UP000614410">
    <property type="component" value="Unassembled WGS sequence"/>
</dbReference>
<dbReference type="AlphaFoldDB" id="A0A934KIG8"/>
<sequence>MRHLQVLPHSAARSEFCRGCDGRRFFGGVRSWHRVDPAFGVDQWLFRIARNTITDHYRAQRRRDLLHSVLRRGPAPTPRRIRRQLLASARR</sequence>
<dbReference type="GO" id="GO:0006352">
    <property type="term" value="P:DNA-templated transcription initiation"/>
    <property type="evidence" value="ECO:0007669"/>
    <property type="project" value="InterPro"/>
</dbReference>
<dbReference type="Gene3D" id="1.10.1740.10">
    <property type="match status" value="1"/>
</dbReference>
<dbReference type="GO" id="GO:0003700">
    <property type="term" value="F:DNA-binding transcription factor activity"/>
    <property type="evidence" value="ECO:0007669"/>
    <property type="project" value="InterPro"/>
</dbReference>
<organism evidence="2 3">
    <name type="scientific">Candidatus Amunia macphersoniae</name>
    <dbReference type="NCBI Taxonomy" id="3127014"/>
    <lineage>
        <taxon>Bacteria</taxon>
        <taxon>Bacillati</taxon>
        <taxon>Candidatus Dormiibacterota</taxon>
        <taxon>Candidatus Dormibacteria</taxon>
        <taxon>Candidatus Aeolococcales</taxon>
        <taxon>Candidatus Aeolococcaceae</taxon>
        <taxon>Candidatus Amunia</taxon>
    </lineage>
</organism>
<protein>
    <recommendedName>
        <fullName evidence="1">RNA polymerase sigma-70 region 2 domain-containing protein</fullName>
    </recommendedName>
</protein>
<feature type="domain" description="RNA polymerase sigma-70 region 2" evidence="1">
    <location>
        <begin position="25"/>
        <end position="63"/>
    </location>
</feature>
<dbReference type="InterPro" id="IPR007627">
    <property type="entry name" value="RNA_pol_sigma70_r2"/>
</dbReference>
<reference evidence="2 3" key="1">
    <citation type="submission" date="2020-10" db="EMBL/GenBank/DDBJ databases">
        <title>Ca. Dormibacterota MAGs.</title>
        <authorList>
            <person name="Montgomery K."/>
        </authorList>
    </citation>
    <scope>NUCLEOTIDE SEQUENCE [LARGE SCALE GENOMIC DNA]</scope>
    <source>
        <strain evidence="2">Mitchell_Peninsula_5</strain>
    </source>
</reference>
<dbReference type="EMBL" id="JAEKNN010000054">
    <property type="protein sequence ID" value="MBJ7610061.1"/>
    <property type="molecule type" value="Genomic_DNA"/>
</dbReference>
<dbReference type="InterPro" id="IPR013325">
    <property type="entry name" value="RNA_pol_sigma_r2"/>
</dbReference>
<evidence type="ECO:0000259" key="1">
    <source>
        <dbReference type="Pfam" id="PF04542"/>
    </source>
</evidence>
<accession>A0A934KIG8</accession>
<comment type="caution">
    <text evidence="2">The sequence shown here is derived from an EMBL/GenBank/DDBJ whole genome shotgun (WGS) entry which is preliminary data.</text>
</comment>
<dbReference type="SUPFAM" id="SSF88946">
    <property type="entry name" value="Sigma2 domain of RNA polymerase sigma factors"/>
    <property type="match status" value="1"/>
</dbReference>
<name>A0A934KIG8_9BACT</name>